<feature type="coiled-coil region" evidence="1">
    <location>
        <begin position="61"/>
        <end position="88"/>
    </location>
</feature>
<sequence precursor="true">MKKLLISAAVVGLMSSAAAPALAQSAAPAPTAHGANASRYHVAVVDISFIFKNYPGFTGQIEKLKGEMEAADGALRTERDRLVQMEEERNTKKPGSPEFKQLDENLARLKAEFTIKQGTVRRDFLEKEATVYFTCYNQVAAAVKAFADKNDIGMVLRFTGDDVADKSAAPDREAVMRMIMQPIIHQNKIDITPDVLMMLGVDVRNLPAQPNGVPATATRPTAPAQGGFQGQR</sequence>
<evidence type="ECO:0000313" key="4">
    <source>
        <dbReference type="EMBL" id="QDT72669.1"/>
    </source>
</evidence>
<evidence type="ECO:0000256" key="2">
    <source>
        <dbReference type="SAM" id="MobiDB-lite"/>
    </source>
</evidence>
<dbReference type="InterPro" id="IPR024930">
    <property type="entry name" value="Skp_dom_sf"/>
</dbReference>
<feature type="region of interest" description="Disordered" evidence="2">
    <location>
        <begin position="210"/>
        <end position="232"/>
    </location>
</feature>
<dbReference type="Proteomes" id="UP000317909">
    <property type="component" value="Chromosome"/>
</dbReference>
<accession>A0A517TWB6</accession>
<dbReference type="InterPro" id="IPR005632">
    <property type="entry name" value="Chaperone_Skp"/>
</dbReference>
<keyword evidence="3" id="KW-0732">Signal</keyword>
<feature type="signal peptide" evidence="3">
    <location>
        <begin position="1"/>
        <end position="23"/>
    </location>
</feature>
<gene>
    <name evidence="4" type="ORF">I41_18510</name>
</gene>
<protein>
    <submittedName>
        <fullName evidence="4">Outer membrane protein (OmpH-like)</fullName>
    </submittedName>
</protein>
<evidence type="ECO:0000256" key="3">
    <source>
        <dbReference type="SAM" id="SignalP"/>
    </source>
</evidence>
<dbReference type="RefSeq" id="WP_168206778.1">
    <property type="nucleotide sequence ID" value="NZ_CP036339.1"/>
</dbReference>
<dbReference type="Gene3D" id="3.30.910.20">
    <property type="entry name" value="Skp domain"/>
    <property type="match status" value="1"/>
</dbReference>
<dbReference type="SMART" id="SM00935">
    <property type="entry name" value="OmpH"/>
    <property type="match status" value="1"/>
</dbReference>
<proteinExistence type="predicted"/>
<dbReference type="SUPFAM" id="SSF111384">
    <property type="entry name" value="OmpH-like"/>
    <property type="match status" value="1"/>
</dbReference>
<dbReference type="EMBL" id="CP036339">
    <property type="protein sequence ID" value="QDT72669.1"/>
    <property type="molecule type" value="Genomic_DNA"/>
</dbReference>
<evidence type="ECO:0000313" key="5">
    <source>
        <dbReference type="Proteomes" id="UP000317909"/>
    </source>
</evidence>
<keyword evidence="1" id="KW-0175">Coiled coil</keyword>
<dbReference type="AlphaFoldDB" id="A0A517TWB6"/>
<keyword evidence="5" id="KW-1185">Reference proteome</keyword>
<name>A0A517TWB6_9BACT</name>
<dbReference type="KEGG" id="llh:I41_18510"/>
<evidence type="ECO:0000256" key="1">
    <source>
        <dbReference type="SAM" id="Coils"/>
    </source>
</evidence>
<dbReference type="Pfam" id="PF03938">
    <property type="entry name" value="OmpH"/>
    <property type="match status" value="1"/>
</dbReference>
<reference evidence="4 5" key="1">
    <citation type="submission" date="2019-02" db="EMBL/GenBank/DDBJ databases">
        <title>Deep-cultivation of Planctomycetes and their phenomic and genomic characterization uncovers novel biology.</title>
        <authorList>
            <person name="Wiegand S."/>
            <person name="Jogler M."/>
            <person name="Boedeker C."/>
            <person name="Pinto D."/>
            <person name="Vollmers J."/>
            <person name="Rivas-Marin E."/>
            <person name="Kohn T."/>
            <person name="Peeters S.H."/>
            <person name="Heuer A."/>
            <person name="Rast P."/>
            <person name="Oberbeckmann S."/>
            <person name="Bunk B."/>
            <person name="Jeske O."/>
            <person name="Meyerdierks A."/>
            <person name="Storesund J.E."/>
            <person name="Kallscheuer N."/>
            <person name="Luecker S."/>
            <person name="Lage O.M."/>
            <person name="Pohl T."/>
            <person name="Merkel B.J."/>
            <person name="Hornburger P."/>
            <person name="Mueller R.-W."/>
            <person name="Bruemmer F."/>
            <person name="Labrenz M."/>
            <person name="Spormann A.M."/>
            <person name="Op den Camp H."/>
            <person name="Overmann J."/>
            <person name="Amann R."/>
            <person name="Jetten M.S.M."/>
            <person name="Mascher T."/>
            <person name="Medema M.H."/>
            <person name="Devos D.P."/>
            <person name="Kaster A.-K."/>
            <person name="Ovreas L."/>
            <person name="Rohde M."/>
            <person name="Galperin M.Y."/>
            <person name="Jogler C."/>
        </authorList>
    </citation>
    <scope>NUCLEOTIDE SEQUENCE [LARGE SCALE GENOMIC DNA]</scope>
    <source>
        <strain evidence="4 5">I41</strain>
    </source>
</reference>
<feature type="compositionally biased region" description="Low complexity" evidence="2">
    <location>
        <begin position="214"/>
        <end position="224"/>
    </location>
</feature>
<dbReference type="GO" id="GO:0051082">
    <property type="term" value="F:unfolded protein binding"/>
    <property type="evidence" value="ECO:0007669"/>
    <property type="project" value="InterPro"/>
</dbReference>
<feature type="chain" id="PRO_5021955801" evidence="3">
    <location>
        <begin position="24"/>
        <end position="232"/>
    </location>
</feature>
<organism evidence="4 5">
    <name type="scientific">Lacipirellula limnantheis</name>
    <dbReference type="NCBI Taxonomy" id="2528024"/>
    <lineage>
        <taxon>Bacteria</taxon>
        <taxon>Pseudomonadati</taxon>
        <taxon>Planctomycetota</taxon>
        <taxon>Planctomycetia</taxon>
        <taxon>Pirellulales</taxon>
        <taxon>Lacipirellulaceae</taxon>
        <taxon>Lacipirellula</taxon>
    </lineage>
</organism>